<dbReference type="PANTHER" id="PTHR10265:SF45">
    <property type="entry name" value="DACAPO"/>
    <property type="match status" value="1"/>
</dbReference>
<keyword evidence="9" id="KW-1185">Reference proteome</keyword>
<reference evidence="9" key="1">
    <citation type="submission" date="2024-04" db="EMBL/GenBank/DDBJ databases">
        <title>Salinicola lusitanus LLJ914,a marine bacterium isolated from the Okinawa Trough.</title>
        <authorList>
            <person name="Li J."/>
        </authorList>
    </citation>
    <scope>NUCLEOTIDE SEQUENCE [LARGE SCALE GENOMIC DNA]</scope>
</reference>
<evidence type="ECO:0000256" key="2">
    <source>
        <dbReference type="ARBA" id="ARBA00006726"/>
    </source>
</evidence>
<evidence type="ECO:0000256" key="3">
    <source>
        <dbReference type="ARBA" id="ARBA00023013"/>
    </source>
</evidence>
<feature type="compositionally biased region" description="Basic and acidic residues" evidence="6">
    <location>
        <begin position="75"/>
        <end position="98"/>
    </location>
</feature>
<feature type="compositionally biased region" description="Polar residues" evidence="6">
    <location>
        <begin position="174"/>
        <end position="184"/>
    </location>
</feature>
<evidence type="ECO:0000313" key="8">
    <source>
        <dbReference type="EMBL" id="KAK7913424.1"/>
    </source>
</evidence>
<comment type="subcellular location">
    <subcellularLocation>
        <location evidence="1">Nucleus</location>
    </subcellularLocation>
</comment>
<protein>
    <recommendedName>
        <fullName evidence="7">Cyclin-dependent kinase inhibitor domain-containing protein</fullName>
    </recommendedName>
</protein>
<evidence type="ECO:0000256" key="4">
    <source>
        <dbReference type="ARBA" id="ARBA00023242"/>
    </source>
</evidence>
<sequence length="217" mass="25330">MESGRHTSTGTARRSLFGPVDHEQLRRELSQRLRDITEQDCRRWNFDFQSHAPLPGRFQWQEVSAGCTADFYLQENRETPKDQTQRSGEAEERLRPRDEEDVPASDQENCPHKWNIPAELTPVRRKRARSRHRPKPHRMHGSQISLSNGGGARRPKVSPRAQTQRHLSGHSDRNTSAPWDSQQHYLEDELYTGPSRKTMPYESLSHYQSLNKKSYTF</sequence>
<keyword evidence="3" id="KW-0649">Protein kinase inhibitor</keyword>
<feature type="region of interest" description="Disordered" evidence="6">
    <location>
        <begin position="75"/>
        <end position="200"/>
    </location>
</feature>
<evidence type="ECO:0000256" key="5">
    <source>
        <dbReference type="ARBA" id="ARBA00023306"/>
    </source>
</evidence>
<name>A0AAW0P6L6_9GOBI</name>
<keyword evidence="4" id="KW-0539">Nucleus</keyword>
<dbReference type="AlphaFoldDB" id="A0AAW0P6L6"/>
<dbReference type="GO" id="GO:0051726">
    <property type="term" value="P:regulation of cell cycle"/>
    <property type="evidence" value="ECO:0007669"/>
    <property type="project" value="InterPro"/>
</dbReference>
<evidence type="ECO:0000256" key="1">
    <source>
        <dbReference type="ARBA" id="ARBA00004123"/>
    </source>
</evidence>
<dbReference type="PANTHER" id="PTHR10265">
    <property type="entry name" value="CYCLIN-DEPENDENT KINASE INHIBITOR 1"/>
    <property type="match status" value="1"/>
</dbReference>
<keyword evidence="5" id="KW-0131">Cell cycle</keyword>
<organism evidence="8 9">
    <name type="scientific">Mugilogobius chulae</name>
    <name type="common">yellowstripe goby</name>
    <dbReference type="NCBI Taxonomy" id="88201"/>
    <lineage>
        <taxon>Eukaryota</taxon>
        <taxon>Metazoa</taxon>
        <taxon>Chordata</taxon>
        <taxon>Craniata</taxon>
        <taxon>Vertebrata</taxon>
        <taxon>Euteleostomi</taxon>
        <taxon>Actinopterygii</taxon>
        <taxon>Neopterygii</taxon>
        <taxon>Teleostei</taxon>
        <taxon>Neoteleostei</taxon>
        <taxon>Acanthomorphata</taxon>
        <taxon>Gobiaria</taxon>
        <taxon>Gobiiformes</taxon>
        <taxon>Gobioidei</taxon>
        <taxon>Gobiidae</taxon>
        <taxon>Gobionellinae</taxon>
        <taxon>Mugilogobius</taxon>
    </lineage>
</organism>
<evidence type="ECO:0000256" key="6">
    <source>
        <dbReference type="SAM" id="MobiDB-lite"/>
    </source>
</evidence>
<comment type="caution">
    <text evidence="8">The sequence shown here is derived from an EMBL/GenBank/DDBJ whole genome shotgun (WGS) entry which is preliminary data.</text>
</comment>
<dbReference type="Proteomes" id="UP001460270">
    <property type="component" value="Unassembled WGS sequence"/>
</dbReference>
<dbReference type="GO" id="GO:0005634">
    <property type="term" value="C:nucleus"/>
    <property type="evidence" value="ECO:0007669"/>
    <property type="project" value="UniProtKB-SubCell"/>
</dbReference>
<accession>A0AAW0P6L6</accession>
<dbReference type="GO" id="GO:0004861">
    <property type="term" value="F:cyclin-dependent protein serine/threonine kinase inhibitor activity"/>
    <property type="evidence" value="ECO:0007669"/>
    <property type="project" value="InterPro"/>
</dbReference>
<comment type="similarity">
    <text evidence="2">Belongs to the CDI family.</text>
</comment>
<dbReference type="EMBL" id="JBBPFD010000009">
    <property type="protein sequence ID" value="KAK7913424.1"/>
    <property type="molecule type" value="Genomic_DNA"/>
</dbReference>
<feature type="region of interest" description="Disordered" evidence="6">
    <location>
        <begin position="1"/>
        <end position="22"/>
    </location>
</feature>
<proteinExistence type="inferred from homology"/>
<dbReference type="Gene3D" id="4.10.365.10">
    <property type="entry name" value="p27"/>
    <property type="match status" value="1"/>
</dbReference>
<evidence type="ECO:0000259" key="7">
    <source>
        <dbReference type="Pfam" id="PF02234"/>
    </source>
</evidence>
<feature type="compositionally biased region" description="Polar residues" evidence="6">
    <location>
        <begin position="1"/>
        <end position="12"/>
    </location>
</feature>
<gene>
    <name evidence="8" type="ORF">WMY93_013635</name>
</gene>
<dbReference type="Pfam" id="PF02234">
    <property type="entry name" value="CDI"/>
    <property type="match status" value="1"/>
</dbReference>
<feature type="compositionally biased region" description="Basic residues" evidence="6">
    <location>
        <begin position="123"/>
        <end position="140"/>
    </location>
</feature>
<dbReference type="InterPro" id="IPR003175">
    <property type="entry name" value="CDI_dom"/>
</dbReference>
<evidence type="ECO:0000313" key="9">
    <source>
        <dbReference type="Proteomes" id="UP001460270"/>
    </source>
</evidence>
<dbReference type="InterPro" id="IPR044898">
    <property type="entry name" value="CDI_dom_sf"/>
</dbReference>
<feature type="domain" description="Cyclin-dependent kinase inhibitor" evidence="7">
    <location>
        <begin position="15"/>
        <end position="63"/>
    </location>
</feature>